<comment type="caution">
    <text evidence="1">The sequence shown here is derived from an EMBL/GenBank/DDBJ whole genome shotgun (WGS) entry which is preliminary data.</text>
</comment>
<accession>A0A0E2B132</accession>
<reference evidence="1 2" key="1">
    <citation type="submission" date="2012-02" db="EMBL/GenBank/DDBJ databases">
        <title>The Genome Sequence of Bacteroides fragilis CL07T12C05.</title>
        <authorList>
            <consortium name="The Broad Institute Genome Sequencing Platform"/>
            <person name="Earl A."/>
            <person name="Ward D."/>
            <person name="Feldgarden M."/>
            <person name="Gevers D."/>
            <person name="Zitomersky N.L."/>
            <person name="Coyne M.J."/>
            <person name="Comstock L.E."/>
            <person name="Young S.K."/>
            <person name="Zeng Q."/>
            <person name="Gargeya S."/>
            <person name="Fitzgerald M."/>
            <person name="Haas B."/>
            <person name="Abouelleil A."/>
            <person name="Alvarado L."/>
            <person name="Arachchi H.M."/>
            <person name="Berlin A."/>
            <person name="Chapman S.B."/>
            <person name="Gearin G."/>
            <person name="Goldberg J."/>
            <person name="Griggs A."/>
            <person name="Gujja S."/>
            <person name="Hansen M."/>
            <person name="Heiman D."/>
            <person name="Howarth C."/>
            <person name="Larimer J."/>
            <person name="Lui A."/>
            <person name="MacDonald P.J.P."/>
            <person name="McCowen C."/>
            <person name="Montmayeur A."/>
            <person name="Murphy C."/>
            <person name="Neiman D."/>
            <person name="Pearson M."/>
            <person name="Priest M."/>
            <person name="Roberts A."/>
            <person name="Saif S."/>
            <person name="Shea T."/>
            <person name="Sisk P."/>
            <person name="Stolte C."/>
            <person name="Sykes S."/>
            <person name="Wortman J."/>
            <person name="Nusbaum C."/>
            <person name="Birren B."/>
        </authorList>
    </citation>
    <scope>NUCLEOTIDE SEQUENCE [LARGE SCALE GENOMIC DNA]</scope>
    <source>
        <strain evidence="1 2">CL07T12C05</strain>
    </source>
</reference>
<proteinExistence type="predicted"/>
<evidence type="ECO:0000313" key="1">
    <source>
        <dbReference type="EMBL" id="EIY96251.1"/>
    </source>
</evidence>
<dbReference type="RefSeq" id="WP_005794365.1">
    <property type="nucleotide sequence ID" value="NZ_JH724215.1"/>
</dbReference>
<dbReference type="AlphaFoldDB" id="A0A0E2B132"/>
<evidence type="ECO:0000313" key="2">
    <source>
        <dbReference type="Proteomes" id="UP000003879"/>
    </source>
</evidence>
<dbReference type="EMBL" id="AGXN01000012">
    <property type="protein sequence ID" value="EIY96251.1"/>
    <property type="molecule type" value="Genomic_DNA"/>
</dbReference>
<protein>
    <submittedName>
        <fullName evidence="1">Uncharacterized protein</fullName>
    </submittedName>
</protein>
<organism evidence="1 2">
    <name type="scientific">Bacteroides fragilis CL07T12C05</name>
    <dbReference type="NCBI Taxonomy" id="997883"/>
    <lineage>
        <taxon>Bacteria</taxon>
        <taxon>Pseudomonadati</taxon>
        <taxon>Bacteroidota</taxon>
        <taxon>Bacteroidia</taxon>
        <taxon>Bacteroidales</taxon>
        <taxon>Bacteroidaceae</taxon>
        <taxon>Bacteroides</taxon>
    </lineage>
</organism>
<sequence length="235" mass="24903">MANLNFTLKEEDWYESQPIQLSTGKFAISINFGDAANNRVVVYKSSNGKDYVPYKTALGVGEFCDMNVDGLIAGQYVMVGCNELPISSSFLESSDGSSSASKSDILAESGRAQLAESQLEQSINAVKTALDELVGTVDATTAIDTFNEIETFLAGVTNEKTLTGMLAVTDGKAVTAQTTADAAKSTAQTALSKATANETKLNTIPEMPENDGKIYGFCNGAWVVIAEVGKNVYTD</sequence>
<name>A0A0E2B132_BACFG</name>
<dbReference type="HOGENOM" id="CLU_1178340_0_0_10"/>
<gene>
    <name evidence="1" type="ORF">HMPREF1056_02139</name>
</gene>
<dbReference type="Proteomes" id="UP000003879">
    <property type="component" value="Unassembled WGS sequence"/>
</dbReference>
<dbReference type="PATRIC" id="fig|997883.3.peg.2235"/>